<dbReference type="InterPro" id="IPR004330">
    <property type="entry name" value="FAR1_DNA_bnd_dom"/>
</dbReference>
<evidence type="ECO:0000313" key="8">
    <source>
        <dbReference type="EMBL" id="RHN72382.1"/>
    </source>
</evidence>
<dbReference type="Proteomes" id="UP000265566">
    <property type="component" value="Chromosome 2"/>
</dbReference>
<dbReference type="Pfam" id="PF04434">
    <property type="entry name" value="SWIM"/>
    <property type="match status" value="1"/>
</dbReference>
<dbReference type="GO" id="GO:0005634">
    <property type="term" value="C:nucleus"/>
    <property type="evidence" value="ECO:0007669"/>
    <property type="project" value="UniProtKB-SubCell"/>
</dbReference>
<keyword evidence="3 5" id="KW-0863">Zinc-finger</keyword>
<accession>A0A396J512</accession>
<evidence type="ECO:0000256" key="3">
    <source>
        <dbReference type="ARBA" id="ARBA00022771"/>
    </source>
</evidence>
<evidence type="ECO:0000256" key="4">
    <source>
        <dbReference type="ARBA" id="ARBA00022833"/>
    </source>
</evidence>
<comment type="function">
    <text evidence="6">Putative transcription activator involved in regulating light control of development.</text>
</comment>
<protein>
    <recommendedName>
        <fullName evidence="6">Protein FAR1-RELATED SEQUENCE</fullName>
    </recommendedName>
</protein>
<organism evidence="8">
    <name type="scientific">Medicago truncatula</name>
    <name type="common">Barrel medic</name>
    <name type="synonym">Medicago tribuloides</name>
    <dbReference type="NCBI Taxonomy" id="3880"/>
    <lineage>
        <taxon>Eukaryota</taxon>
        <taxon>Viridiplantae</taxon>
        <taxon>Streptophyta</taxon>
        <taxon>Embryophyta</taxon>
        <taxon>Tracheophyta</taxon>
        <taxon>Spermatophyta</taxon>
        <taxon>Magnoliopsida</taxon>
        <taxon>eudicotyledons</taxon>
        <taxon>Gunneridae</taxon>
        <taxon>Pentapetalae</taxon>
        <taxon>rosids</taxon>
        <taxon>fabids</taxon>
        <taxon>Fabales</taxon>
        <taxon>Fabaceae</taxon>
        <taxon>Papilionoideae</taxon>
        <taxon>50 kb inversion clade</taxon>
        <taxon>NPAAA clade</taxon>
        <taxon>Hologalegina</taxon>
        <taxon>IRL clade</taxon>
        <taxon>Trifolieae</taxon>
        <taxon>Medicago</taxon>
    </lineage>
</organism>
<dbReference type="PANTHER" id="PTHR31669:SF149">
    <property type="entry name" value="PROTEIN FAR1-RELATED SEQUENCE 12-RELATED"/>
    <property type="match status" value="1"/>
</dbReference>
<feature type="domain" description="SWIM-type" evidence="7">
    <location>
        <begin position="645"/>
        <end position="683"/>
    </location>
</feature>
<evidence type="ECO:0000256" key="2">
    <source>
        <dbReference type="ARBA" id="ARBA00022723"/>
    </source>
</evidence>
<dbReference type="InterPro" id="IPR018289">
    <property type="entry name" value="MULE_transposase_dom"/>
</dbReference>
<dbReference type="SMART" id="SM00575">
    <property type="entry name" value="ZnF_PMZ"/>
    <property type="match status" value="1"/>
</dbReference>
<evidence type="ECO:0000256" key="1">
    <source>
        <dbReference type="ARBA" id="ARBA00005889"/>
    </source>
</evidence>
<dbReference type="EMBL" id="PSQE01000002">
    <property type="protein sequence ID" value="RHN72382.1"/>
    <property type="molecule type" value="Genomic_DNA"/>
</dbReference>
<dbReference type="InterPro" id="IPR031052">
    <property type="entry name" value="FHY3/FAR1"/>
</dbReference>
<dbReference type="InterPro" id="IPR006564">
    <property type="entry name" value="Znf_PMZ"/>
</dbReference>
<keyword evidence="2 6" id="KW-0479">Metal-binding</keyword>
<dbReference type="InterPro" id="IPR007527">
    <property type="entry name" value="Znf_SWIM"/>
</dbReference>
<comment type="similarity">
    <text evidence="1 6">Belongs to the FHY3/FAR1 family.</text>
</comment>
<gene>
    <name evidence="8" type="ORF">MtrunA17_Chr2g0287061</name>
</gene>
<dbReference type="OrthoDB" id="1841386at2759"/>
<dbReference type="PROSITE" id="PS50966">
    <property type="entry name" value="ZF_SWIM"/>
    <property type="match status" value="1"/>
</dbReference>
<keyword evidence="4 6" id="KW-0862">Zinc</keyword>
<sequence>MIVKEHPVGTELVMSNTIGEDEIDFSCDPYIGLEFFNADDALKFYISYGNRMGFKVRIGQLYRSRTNGSVSSRRFVCSKEGHQLSSRTGCPAFIRVQLNDSGKWVVDHFHKDHNHNLENESESFAPTLQPKASAAIESSTEVTRKPRKKMLEVGNGEPISPFGVINFKRMRKEELEVQARIEPYVGQEFSTPNEAYQFYHAHAAYMGFGIRVGQLFRSKNDGSITSRRFVCSKEGFQHPSRVGCKAYLRIKNQPSGKWVVDRLENDHNHDLGLEKERKTKSLPASNILTEEVNTELVNGDIFRIDNYPVLRGARQNHIRSDWYNMLLEYFQSRQAEDTGFFYAMEVDNGNCMSIFWADGRSRYSCSQFGDVLVVDTSYRKSVYMVPFATFVGVNHHKQPVLLGCALIADESEESFTWLFQTWVRAMSGRQPLSVIADQDVSIQRAIAKVFPVTNHRFSLWQINAKEQELAGLMGNGFTKDYEKCVYQSQTVDEFDASWNALLVKYGLKDNAWLKEMYEKRASWVPFYLKGTFSAGIPMKESMESFFGGSLNGQTPLIEFIPRYERGLERRREEERKEDFNTSNFQTFLQTKEPVEEQCRRLYTLAVFKVFQKELLQCFSYLGFAIYERGSLSRYLVRKCGNDDMVKHVVTFNASNLDISCSCQMFEYEGVLCRHVLRVFQILEVREVPSRYILHRWTRNAEDGVFPDIGSWSSSQELKSLMLWSLRETASKYIDAGASSIEKYKLAYEILREGGRKLCRHREVLYATCELWRQACVCLFAWRNHFPLSSLLTLESTNESLIV</sequence>
<name>A0A396J512_MEDTR</name>
<evidence type="ECO:0000256" key="5">
    <source>
        <dbReference type="PROSITE-ProRule" id="PRU00325"/>
    </source>
</evidence>
<dbReference type="Pfam" id="PF10551">
    <property type="entry name" value="MULE"/>
    <property type="match status" value="1"/>
</dbReference>
<dbReference type="PANTHER" id="PTHR31669">
    <property type="entry name" value="PROTEIN FAR1-RELATED SEQUENCE 10-RELATED"/>
    <property type="match status" value="1"/>
</dbReference>
<dbReference type="Gramene" id="rna8087">
    <property type="protein sequence ID" value="RHN72382.1"/>
    <property type="gene ID" value="gene8087"/>
</dbReference>
<keyword evidence="6" id="KW-0539">Nucleus</keyword>
<comment type="caution">
    <text evidence="8">The sequence shown here is derived from an EMBL/GenBank/DDBJ whole genome shotgun (WGS) entry which is preliminary data.</text>
</comment>
<reference evidence="8" key="1">
    <citation type="journal article" date="2018" name="Nat. Plants">
        <title>Whole-genome landscape of Medicago truncatula symbiotic genes.</title>
        <authorList>
            <person name="Pecrix Y."/>
            <person name="Gamas P."/>
            <person name="Carrere S."/>
        </authorList>
    </citation>
    <scope>NUCLEOTIDE SEQUENCE</scope>
    <source>
        <tissue evidence="8">Leaves</tissue>
    </source>
</reference>
<dbReference type="AlphaFoldDB" id="A0A396J512"/>
<evidence type="ECO:0000259" key="7">
    <source>
        <dbReference type="PROSITE" id="PS50966"/>
    </source>
</evidence>
<proteinExistence type="inferred from homology"/>
<dbReference type="Pfam" id="PF03101">
    <property type="entry name" value="FAR1"/>
    <property type="match status" value="2"/>
</dbReference>
<comment type="subcellular location">
    <subcellularLocation>
        <location evidence="6">Nucleus</location>
    </subcellularLocation>
</comment>
<evidence type="ECO:0000256" key="6">
    <source>
        <dbReference type="RuleBase" id="RU367018"/>
    </source>
</evidence>
<dbReference type="GO" id="GO:0008270">
    <property type="term" value="F:zinc ion binding"/>
    <property type="evidence" value="ECO:0007669"/>
    <property type="project" value="UniProtKB-UniRule"/>
</dbReference>
<dbReference type="GO" id="GO:0006355">
    <property type="term" value="P:regulation of DNA-templated transcription"/>
    <property type="evidence" value="ECO:0007669"/>
    <property type="project" value="UniProtKB-UniRule"/>
</dbReference>